<feature type="active site" description="Charge relay system" evidence="5">
    <location>
        <position position="357"/>
    </location>
</feature>
<keyword evidence="3 5" id="KW-0378">Hydrolase</keyword>
<dbReference type="CDD" id="cd04847">
    <property type="entry name" value="Peptidases_S8_Subtilisin_like_2"/>
    <property type="match status" value="1"/>
</dbReference>
<name>A0ABU8YMS4_9CYAN</name>
<evidence type="ECO:0000313" key="8">
    <source>
        <dbReference type="EMBL" id="MEK0185719.1"/>
    </source>
</evidence>
<gene>
    <name evidence="8" type="ORF">WMG39_12825</name>
</gene>
<proteinExistence type="inferred from homology"/>
<feature type="active site" description="Charge relay system" evidence="5">
    <location>
        <position position="396"/>
    </location>
</feature>
<feature type="domain" description="Peptidase S8/S53" evidence="7">
    <location>
        <begin position="351"/>
        <end position="689"/>
    </location>
</feature>
<keyword evidence="2 5" id="KW-0645">Protease</keyword>
<evidence type="ECO:0000256" key="1">
    <source>
        <dbReference type="ARBA" id="ARBA00011073"/>
    </source>
</evidence>
<dbReference type="PANTHER" id="PTHR43806">
    <property type="entry name" value="PEPTIDASE S8"/>
    <property type="match status" value="1"/>
</dbReference>
<dbReference type="SUPFAM" id="SSF52743">
    <property type="entry name" value="Subtilisin-like"/>
    <property type="match status" value="1"/>
</dbReference>
<dbReference type="RefSeq" id="WP_340517587.1">
    <property type="nucleotide sequence ID" value="NZ_JBBLXS010000144.1"/>
</dbReference>
<feature type="active site" description="Charge relay system" evidence="5">
    <location>
        <position position="633"/>
    </location>
</feature>
<feature type="region of interest" description="Disordered" evidence="6">
    <location>
        <begin position="21"/>
        <end position="48"/>
    </location>
</feature>
<dbReference type="InterPro" id="IPR050131">
    <property type="entry name" value="Peptidase_S8_subtilisin-like"/>
</dbReference>
<evidence type="ECO:0000256" key="3">
    <source>
        <dbReference type="ARBA" id="ARBA00022801"/>
    </source>
</evidence>
<comment type="caution">
    <text evidence="8">The sequence shown here is derived from an EMBL/GenBank/DDBJ whole genome shotgun (WGS) entry which is preliminary data.</text>
</comment>
<organism evidence="8 9">
    <name type="scientific">Microcoleus anatoxicus PTRS2</name>
    <dbReference type="NCBI Taxonomy" id="2705321"/>
    <lineage>
        <taxon>Bacteria</taxon>
        <taxon>Bacillati</taxon>
        <taxon>Cyanobacteriota</taxon>
        <taxon>Cyanophyceae</taxon>
        <taxon>Oscillatoriophycideae</taxon>
        <taxon>Oscillatoriales</taxon>
        <taxon>Microcoleaceae</taxon>
        <taxon>Microcoleus</taxon>
        <taxon>Microcoleus anatoxicus</taxon>
    </lineage>
</organism>
<dbReference type="InterPro" id="IPR034074">
    <property type="entry name" value="Y4bN_pept_dom"/>
</dbReference>
<keyword evidence="9" id="KW-1185">Reference proteome</keyword>
<dbReference type="InterPro" id="IPR000209">
    <property type="entry name" value="Peptidase_S8/S53_dom"/>
</dbReference>
<dbReference type="InterPro" id="IPR015500">
    <property type="entry name" value="Peptidase_S8_subtilisin-rel"/>
</dbReference>
<evidence type="ECO:0000313" key="9">
    <source>
        <dbReference type="Proteomes" id="UP001384579"/>
    </source>
</evidence>
<evidence type="ECO:0000256" key="5">
    <source>
        <dbReference type="PROSITE-ProRule" id="PRU01240"/>
    </source>
</evidence>
<feature type="compositionally biased region" description="Polar residues" evidence="6">
    <location>
        <begin position="32"/>
        <end position="48"/>
    </location>
</feature>
<comment type="similarity">
    <text evidence="1 5">Belongs to the peptidase S8 family.</text>
</comment>
<evidence type="ECO:0000256" key="6">
    <source>
        <dbReference type="SAM" id="MobiDB-lite"/>
    </source>
</evidence>
<dbReference type="Pfam" id="PF00082">
    <property type="entry name" value="Peptidase_S8"/>
    <property type="match status" value="1"/>
</dbReference>
<dbReference type="PRINTS" id="PR00723">
    <property type="entry name" value="SUBTILISIN"/>
</dbReference>
<sequence>MVERSDRFPHIQLRLATAGIAASPQGGGKPNAITSANASNRQGHGSKLKSSLDSLICYWQDSQKTREEEERGLQLNTIPILWLLLREYNCMAGILFIRKSQKPPLPEKAIPIILQIDPTAFDAEDLRNYGIEVIAELENGYIIGASADDSEFSELEKKIEKFIKSERGGGKVAAIWDFIDGSKRPEYVLSPELLNQWQQITDEQIYIVDIGIACLGMKSQLPDCPEIKPDESDEKFTKRFTTWSKKRDLNYQQWDEIKSQREDEFTEFVQAYRGEILNIVDGAIPQSSQLPDSFSCRLQISGKGLKDLVFNFPYIFDVNLPDEFAKLVEPENLSDVDDPIFQLEQPASNAPNVCIIDSGVQENHALLNAAIDSDNSKSWVPGETDQTADYVSNGGHGTRVAGAVLYPVTIPRIGNEKAVCWIQNARILDAKCQLSTQLFPPNLLGDIVEFYHNKTKTRIFNHSITGSVPCRTQYMSAWAAGIDNLTWEKDILFIVAAGNLPSSGGRIGYTRLSVQQHLAANRLCPDYLLEDSCRIANPAQSFQALTVGSISLASYRALSYSSISQKDKPSAFSCSGLGIWDTIKPEVVEYGGDLVKDESIPPNITSPKEVCPELVRSTLNGGPGVAADNIGTSFAAPKVSHIAARLAAELSDESCLLYRALIVQSARWPEWTMVDNIEKLHVIRQIGYGIPNIDRALGNSPNRITLITRGNRPIKAKEAHVYQVKLPEGLRSQGEEYEILVEVTLSYKAQPRRTRRNRRKYLSTWLDWDCSKKGENPEKFLARILKEYDAPEDAEKGEEGFKWTIGKRAKNYGKIDGVSRSAGTVQKDWTIVKSFELREAFCIAVVGHEGWNNDPDAEAPYSLVISFEALASNIPIYAPFVEAQVAIELEQQVEINSI</sequence>
<dbReference type="PROSITE" id="PS51892">
    <property type="entry name" value="SUBTILASE"/>
    <property type="match status" value="1"/>
</dbReference>
<evidence type="ECO:0000259" key="7">
    <source>
        <dbReference type="Pfam" id="PF00082"/>
    </source>
</evidence>
<dbReference type="InterPro" id="IPR036852">
    <property type="entry name" value="Peptidase_S8/S53_dom_sf"/>
</dbReference>
<keyword evidence="4 5" id="KW-0720">Serine protease</keyword>
<reference evidence="8 9" key="1">
    <citation type="journal article" date="2020" name="Harmful Algae">
        <title>Molecular and morphological characterization of a novel dihydroanatoxin-a producing Microcoleus species (cyanobacteria) from the Russian River, California, USA.</title>
        <authorList>
            <person name="Conklin K.Y."/>
            <person name="Stancheva R."/>
            <person name="Otten T.G."/>
            <person name="Fadness R."/>
            <person name="Boyer G.L."/>
            <person name="Read B."/>
            <person name="Zhang X."/>
            <person name="Sheath R.G."/>
        </authorList>
    </citation>
    <scope>NUCLEOTIDE SEQUENCE [LARGE SCALE GENOMIC DNA]</scope>
    <source>
        <strain evidence="8 9">PTRS2</strain>
    </source>
</reference>
<dbReference type="PANTHER" id="PTHR43806:SF11">
    <property type="entry name" value="CEREVISIN-RELATED"/>
    <property type="match status" value="1"/>
</dbReference>
<dbReference type="EMBL" id="JBBLXS010000144">
    <property type="protein sequence ID" value="MEK0185719.1"/>
    <property type="molecule type" value="Genomic_DNA"/>
</dbReference>
<accession>A0ABU8YMS4</accession>
<dbReference type="Gene3D" id="3.40.50.200">
    <property type="entry name" value="Peptidase S8/S53 domain"/>
    <property type="match status" value="1"/>
</dbReference>
<dbReference type="Proteomes" id="UP001384579">
    <property type="component" value="Unassembled WGS sequence"/>
</dbReference>
<evidence type="ECO:0000256" key="4">
    <source>
        <dbReference type="ARBA" id="ARBA00022825"/>
    </source>
</evidence>
<evidence type="ECO:0000256" key="2">
    <source>
        <dbReference type="ARBA" id="ARBA00022670"/>
    </source>
</evidence>
<protein>
    <submittedName>
        <fullName evidence="8">S8 family peptidase</fullName>
    </submittedName>
</protein>